<dbReference type="Proteomes" id="UP001589890">
    <property type="component" value="Unassembled WGS sequence"/>
</dbReference>
<organism evidence="1 2">
    <name type="scientific">Kribbella deserti</name>
    <dbReference type="NCBI Taxonomy" id="1926257"/>
    <lineage>
        <taxon>Bacteria</taxon>
        <taxon>Bacillati</taxon>
        <taxon>Actinomycetota</taxon>
        <taxon>Actinomycetes</taxon>
        <taxon>Propionibacteriales</taxon>
        <taxon>Kribbellaceae</taxon>
        <taxon>Kribbella</taxon>
    </lineage>
</organism>
<accession>A0ABV6QW12</accession>
<protein>
    <recommendedName>
        <fullName evidence="3">Acyl-CoA thioesterase</fullName>
    </recommendedName>
</protein>
<dbReference type="InterPro" id="IPR029058">
    <property type="entry name" value="AB_hydrolase_fold"/>
</dbReference>
<reference evidence="1 2" key="1">
    <citation type="submission" date="2024-09" db="EMBL/GenBank/DDBJ databases">
        <authorList>
            <person name="Sun Q."/>
            <person name="Mori K."/>
        </authorList>
    </citation>
    <scope>NUCLEOTIDE SEQUENCE [LARGE SCALE GENOMIC DNA]</scope>
    <source>
        <strain evidence="1 2">CGMCC 1.15906</strain>
    </source>
</reference>
<gene>
    <name evidence="1" type="ORF">ACFFGN_32485</name>
</gene>
<name>A0ABV6QW12_9ACTN</name>
<dbReference type="RefSeq" id="WP_380055805.1">
    <property type="nucleotide sequence ID" value="NZ_JBHLTC010000040.1"/>
</dbReference>
<sequence>MTTGLLLLHGSSGVPHLDRAAVFEALGVDVIAPTWFGPEGVREIALESFGVHLDALASRVDRVAVMGTSKGAEAALLLGTIDPRIDVVIAAAPTSHVWAGVGPGDAGRRSSWTWQSRPLPFVSYVDGWTPADPSYPSFTEVYVESLRACVDSEAAEIPAERFAGELILIAGGDDHVWPAADFARHLGVRRPSTRTVIGEDAGHRVILPGEKPSGLGANLDRGGTPEADRALGELAWPIIRTALHI</sequence>
<keyword evidence="2" id="KW-1185">Reference proteome</keyword>
<evidence type="ECO:0000313" key="1">
    <source>
        <dbReference type="EMBL" id="MFC0628828.1"/>
    </source>
</evidence>
<evidence type="ECO:0008006" key="3">
    <source>
        <dbReference type="Google" id="ProtNLM"/>
    </source>
</evidence>
<dbReference type="Gene3D" id="3.40.50.1820">
    <property type="entry name" value="alpha/beta hydrolase"/>
    <property type="match status" value="1"/>
</dbReference>
<dbReference type="EMBL" id="JBHLTC010000040">
    <property type="protein sequence ID" value="MFC0628828.1"/>
    <property type="molecule type" value="Genomic_DNA"/>
</dbReference>
<comment type="caution">
    <text evidence="1">The sequence shown here is derived from an EMBL/GenBank/DDBJ whole genome shotgun (WGS) entry which is preliminary data.</text>
</comment>
<proteinExistence type="predicted"/>
<evidence type="ECO:0000313" key="2">
    <source>
        <dbReference type="Proteomes" id="UP001589890"/>
    </source>
</evidence>
<dbReference type="SUPFAM" id="SSF53474">
    <property type="entry name" value="alpha/beta-Hydrolases"/>
    <property type="match status" value="1"/>
</dbReference>